<evidence type="ECO:0000313" key="2">
    <source>
        <dbReference type="EMBL" id="MCW3784917.1"/>
    </source>
</evidence>
<accession>A0AAE3M163</accession>
<evidence type="ECO:0000313" key="3">
    <source>
        <dbReference type="Proteomes" id="UP001209229"/>
    </source>
</evidence>
<comment type="caution">
    <text evidence="2">The sequence shown here is derived from an EMBL/GenBank/DDBJ whole genome shotgun (WGS) entry which is preliminary data.</text>
</comment>
<keyword evidence="3" id="KW-1185">Reference proteome</keyword>
<reference evidence="2" key="1">
    <citation type="submission" date="2022-10" db="EMBL/GenBank/DDBJ databases">
        <authorList>
            <person name="Yu W.X."/>
        </authorList>
    </citation>
    <scope>NUCLEOTIDE SEQUENCE</scope>
    <source>
        <strain evidence="2">AAT</strain>
    </source>
</reference>
<organism evidence="2 3">
    <name type="scientific">Plebeiibacterium sediminum</name>
    <dbReference type="NCBI Taxonomy" id="2992112"/>
    <lineage>
        <taxon>Bacteria</taxon>
        <taxon>Pseudomonadati</taxon>
        <taxon>Bacteroidota</taxon>
        <taxon>Bacteroidia</taxon>
        <taxon>Marinilabiliales</taxon>
        <taxon>Marinilabiliaceae</taxon>
        <taxon>Plebeiibacterium</taxon>
    </lineage>
</organism>
<feature type="coiled-coil region" evidence="1">
    <location>
        <begin position="89"/>
        <end position="123"/>
    </location>
</feature>
<dbReference type="AlphaFoldDB" id="A0AAE3M163"/>
<name>A0AAE3M163_9BACT</name>
<sequence>MKDFLEKLQEIMEAMGLKKKVSDLSKEEKTQFAEKYKEVHGSDLDEDLKAYKENKEKNESLETAFADLAGILDQTDGAGANDKTPAEQVAEIKKQIADLKKKNGDKDAKIKKLQEEKTALEQEMEHDDPKKVNMKVAIVGLPHSETHLFGIQHAMYSLDKRWNQLMVDRTISSKGLDEEATFNEFQKETRDFGNKVAARMQELHESNMLRDPEKLQADVDYTGLSGAGLGDQFVVRRTDALIARFIRLKNVYDIFPRRYGIEDRELITNAFFDEFSQPYQEGEVWKGGMSLKPEVGYVDDAMMKTLFKNWKWIERSYIAYLNQDGSDPIKWNMIEWAILQIAEKLTNEQYKRKIVGVFRKPVANRPAHANHASTGVIFTLIRYVHEYKLLPIEDAAYAEYTNTGTDMIDTVEAFVEKVKEVYEGDIEDLTLYLNKNHKTWYKSGYRQKYGADGDFSAVVDGKLQDEEVNIIWVPNMGSHQLMFMQKPGNIQCLENLPGEMFKIKFKEEMESVKAWSIWKEGTSAEFVGKPFTTKAELEANNFELQEIFMNKPAFKVAAEATTLDANNGFWQMTQDNGAARNLTDISNSKEGTAYIIECAGTTNATTVNKSGKFDSITATYTPTAVGDYLMVVYDKTDDKFYELERCVGGVRTINANLQPNTPGNGGR</sequence>
<gene>
    <name evidence="2" type="ORF">OM075_00490</name>
</gene>
<evidence type="ECO:0000256" key="1">
    <source>
        <dbReference type="SAM" id="Coils"/>
    </source>
</evidence>
<protein>
    <submittedName>
        <fullName evidence="2">Uncharacterized protein</fullName>
    </submittedName>
</protein>
<keyword evidence="1" id="KW-0175">Coiled coil</keyword>
<dbReference type="RefSeq" id="WP_301188488.1">
    <property type="nucleotide sequence ID" value="NZ_JAPDPJ010000001.1"/>
</dbReference>
<dbReference type="Proteomes" id="UP001209229">
    <property type="component" value="Unassembled WGS sequence"/>
</dbReference>
<dbReference type="EMBL" id="JAPDPJ010000001">
    <property type="protein sequence ID" value="MCW3784917.1"/>
    <property type="molecule type" value="Genomic_DNA"/>
</dbReference>
<proteinExistence type="predicted"/>